<feature type="transmembrane region" description="Helical" evidence="1">
    <location>
        <begin position="119"/>
        <end position="138"/>
    </location>
</feature>
<evidence type="ECO:0000256" key="1">
    <source>
        <dbReference type="SAM" id="Phobius"/>
    </source>
</evidence>
<name>A0AAD5QJA7_PARTN</name>
<evidence type="ECO:0000313" key="3">
    <source>
        <dbReference type="Proteomes" id="UP001196413"/>
    </source>
</evidence>
<gene>
    <name evidence="2" type="ORF">KIN20_008976</name>
</gene>
<organism evidence="2 3">
    <name type="scientific">Parelaphostrongylus tenuis</name>
    <name type="common">Meningeal worm</name>
    <dbReference type="NCBI Taxonomy" id="148309"/>
    <lineage>
        <taxon>Eukaryota</taxon>
        <taxon>Metazoa</taxon>
        <taxon>Ecdysozoa</taxon>
        <taxon>Nematoda</taxon>
        <taxon>Chromadorea</taxon>
        <taxon>Rhabditida</taxon>
        <taxon>Rhabditina</taxon>
        <taxon>Rhabditomorpha</taxon>
        <taxon>Strongyloidea</taxon>
        <taxon>Metastrongylidae</taxon>
        <taxon>Parelaphostrongylus</taxon>
    </lineage>
</organism>
<comment type="caution">
    <text evidence="2">The sequence shown here is derived from an EMBL/GenBank/DDBJ whole genome shotgun (WGS) entry which is preliminary data.</text>
</comment>
<dbReference type="EMBL" id="JAHQIW010001462">
    <property type="protein sequence ID" value="KAJ1352587.1"/>
    <property type="molecule type" value="Genomic_DNA"/>
</dbReference>
<keyword evidence="3" id="KW-1185">Reference proteome</keyword>
<protein>
    <submittedName>
        <fullName evidence="2">Uncharacterized protein</fullName>
    </submittedName>
</protein>
<keyword evidence="1" id="KW-0812">Transmembrane</keyword>
<dbReference type="AlphaFoldDB" id="A0AAD5QJA7"/>
<feature type="transmembrane region" description="Helical" evidence="1">
    <location>
        <begin position="80"/>
        <end position="98"/>
    </location>
</feature>
<dbReference type="Proteomes" id="UP001196413">
    <property type="component" value="Unassembled WGS sequence"/>
</dbReference>
<accession>A0AAD5QJA7</accession>
<reference evidence="2" key="1">
    <citation type="submission" date="2021-06" db="EMBL/GenBank/DDBJ databases">
        <title>Parelaphostrongylus tenuis whole genome reference sequence.</title>
        <authorList>
            <person name="Garwood T.J."/>
            <person name="Larsen P.A."/>
            <person name="Fountain-Jones N.M."/>
            <person name="Garbe J.R."/>
            <person name="Macchietto M.G."/>
            <person name="Kania S.A."/>
            <person name="Gerhold R.W."/>
            <person name="Richards J.E."/>
            <person name="Wolf T.M."/>
        </authorList>
    </citation>
    <scope>NUCLEOTIDE SEQUENCE</scope>
    <source>
        <strain evidence="2">MNPRO001-30</strain>
        <tissue evidence="2">Meninges</tissue>
    </source>
</reference>
<evidence type="ECO:0000313" key="2">
    <source>
        <dbReference type="EMBL" id="KAJ1352587.1"/>
    </source>
</evidence>
<sequence>MWFSLGIIYLWGDFDQPLPGMPPSCTHLRIMKVSGLDKAGHPPPHSHTHPHIRRTIPHRRILALVCQPTNLNKATILNKAMMMGFVVLTIMNLQLLVYNKCRLDQIKQLIIHLRSRRKTVVFLQVLMELLLDMLSHLLNTVL</sequence>
<keyword evidence="1" id="KW-1133">Transmembrane helix</keyword>
<keyword evidence="1" id="KW-0472">Membrane</keyword>
<proteinExistence type="predicted"/>